<evidence type="ECO:0000256" key="1">
    <source>
        <dbReference type="SAM" id="SignalP"/>
    </source>
</evidence>
<keyword evidence="1" id="KW-0732">Signal</keyword>
<accession>A0A5C6QQI6</accession>
<dbReference type="EMBL" id="VOLQ01000002">
    <property type="protein sequence ID" value="TWX71506.1"/>
    <property type="molecule type" value="Genomic_DNA"/>
</dbReference>
<evidence type="ECO:0000313" key="4">
    <source>
        <dbReference type="Proteomes" id="UP000321525"/>
    </source>
</evidence>
<dbReference type="OrthoDB" id="5450709at2"/>
<dbReference type="Proteomes" id="UP000321917">
    <property type="component" value="Unassembled WGS sequence"/>
</dbReference>
<feature type="signal peptide" evidence="1">
    <location>
        <begin position="1"/>
        <end position="37"/>
    </location>
</feature>
<dbReference type="Proteomes" id="UP000321525">
    <property type="component" value="Unassembled WGS sequence"/>
</dbReference>
<dbReference type="SUPFAM" id="SSF56935">
    <property type="entry name" value="Porins"/>
    <property type="match status" value="1"/>
</dbReference>
<dbReference type="Pfam" id="PF12094">
    <property type="entry name" value="DUF3570"/>
    <property type="match status" value="1"/>
</dbReference>
<dbReference type="AlphaFoldDB" id="A0A5C6QQI6"/>
<gene>
    <name evidence="2" type="ORF">ESZ26_01835</name>
    <name evidence="3" type="ORF">ESZ27_01445</name>
</gene>
<sequence>MQLINESKSKKTVNKKNLKAALTLATTALLGSVQVSATPTSVAAEEDTWSFDSAFLYYSEADRVSAAEAVFNAKKTYSDDSILNLKLTVDALTGASANGAVAQPDVQTFTRPSGKGDYEIKAGETPLDDTFHDTRVQLNAQWTQALAPNVTGSVGGHLSKEYDYLSLGINGNIAYDFNKKNSTISFGLSHFQDTFTPEGGLPKPFASMPLAYHDSDDESGHDATRMGSDDDKTTSDIMVGFTQVINRRMVTQFNYSYSVVDGYLTDPFKVLSLLNNQGLAQDYLYENRPDKRTKQSVFAQTKYHFDETILDVSYRYMWDDWEIKSHTVDTRFYIPLGNGSYLEPHLRFYQQGAAQFYQPFLMEDDATPEFASADYRIGEMTAYTVGLKYGMKLADGNDLSFRLEYYRQDPKSAGHKAPGALADMEIYQSIDAIIAQVSYSF</sequence>
<organism evidence="3 5">
    <name type="scientific">Colwellia hornerae</name>
    <dbReference type="NCBI Taxonomy" id="89402"/>
    <lineage>
        <taxon>Bacteria</taxon>
        <taxon>Pseudomonadati</taxon>
        <taxon>Pseudomonadota</taxon>
        <taxon>Gammaproteobacteria</taxon>
        <taxon>Alteromonadales</taxon>
        <taxon>Colwelliaceae</taxon>
        <taxon>Colwellia</taxon>
    </lineage>
</organism>
<feature type="chain" id="PRO_5022685648" evidence="1">
    <location>
        <begin position="38"/>
        <end position="441"/>
    </location>
</feature>
<keyword evidence="4" id="KW-1185">Reference proteome</keyword>
<dbReference type="InterPro" id="IPR021953">
    <property type="entry name" value="DUF3570"/>
</dbReference>
<reference evidence="3 5" key="1">
    <citation type="submission" date="2019-07" db="EMBL/GenBank/DDBJ databases">
        <title>Genomes of sea-ice associated Colwellia species.</title>
        <authorList>
            <person name="Bowman J.P."/>
        </authorList>
    </citation>
    <scope>NUCLEOTIDE SEQUENCE [LARGE SCALE GENOMIC DNA]</scope>
    <source>
        <strain evidence="2 4">ACAM 607</strain>
        <strain evidence="3 5">IC036</strain>
    </source>
</reference>
<name>A0A5C6QQI6_9GAMM</name>
<evidence type="ECO:0000313" key="3">
    <source>
        <dbReference type="EMBL" id="TWX71506.1"/>
    </source>
</evidence>
<evidence type="ECO:0000313" key="2">
    <source>
        <dbReference type="EMBL" id="TWX62595.1"/>
    </source>
</evidence>
<protein>
    <submittedName>
        <fullName evidence="3">DUF3570 domain-containing protein</fullName>
    </submittedName>
</protein>
<dbReference type="RefSeq" id="WP_146797274.1">
    <property type="nucleotide sequence ID" value="NZ_VOLP01000003.1"/>
</dbReference>
<evidence type="ECO:0000313" key="5">
    <source>
        <dbReference type="Proteomes" id="UP000321917"/>
    </source>
</evidence>
<comment type="caution">
    <text evidence="3">The sequence shown here is derived from an EMBL/GenBank/DDBJ whole genome shotgun (WGS) entry which is preliminary data.</text>
</comment>
<proteinExistence type="predicted"/>
<dbReference type="EMBL" id="VOLR01000002">
    <property type="protein sequence ID" value="TWX62595.1"/>
    <property type="molecule type" value="Genomic_DNA"/>
</dbReference>